<dbReference type="AlphaFoldDB" id="H1PYR2"/>
<dbReference type="HOGENOM" id="CLU_1419649_0_0_0"/>
<sequence>MVLLKSGNYINNRIIEAIKEIEQLSQTPEVTRKNLIKITGKTLKLRYEIYLENGGKEKVENRKKENIILVKKTNNKILLKEALLWIFQIITLLIFSFIFAGFERASFYFPFFIKLGILALVINKVTFPADENLEIAKDKIILKFRAFGIVFKKHELPNDNNINFILEEKIIKIDYLILKITKYSVKFIIRG</sequence>
<name>H1PYR2_9FUSO</name>
<gene>
    <name evidence="2" type="ORF">HMPREF0402_03555</name>
</gene>
<dbReference type="Proteomes" id="UP000003233">
    <property type="component" value="Unassembled WGS sequence"/>
</dbReference>
<dbReference type="PATRIC" id="fig|457404.5.peg.3472"/>
<evidence type="ECO:0000313" key="3">
    <source>
        <dbReference type="Proteomes" id="UP000003233"/>
    </source>
</evidence>
<dbReference type="BioCyc" id="FSP457404-HMP:GTSQ-3610-MONOMER"/>
<protein>
    <submittedName>
        <fullName evidence="2">Uncharacterized protein</fullName>
    </submittedName>
</protein>
<keyword evidence="1" id="KW-0812">Transmembrane</keyword>
<accession>H1PYR2</accession>
<keyword evidence="3" id="KW-1185">Reference proteome</keyword>
<keyword evidence="1" id="KW-0472">Membrane</keyword>
<proteinExistence type="predicted"/>
<comment type="caution">
    <text evidence="2">The sequence shown here is derived from an EMBL/GenBank/DDBJ whole genome shotgun (WGS) entry which is preliminary data.</text>
</comment>
<feature type="transmembrane region" description="Helical" evidence="1">
    <location>
        <begin position="108"/>
        <end position="127"/>
    </location>
</feature>
<dbReference type="EMBL" id="AGWJ02000035">
    <property type="protein sequence ID" value="EHO77251.1"/>
    <property type="molecule type" value="Genomic_DNA"/>
</dbReference>
<keyword evidence="1" id="KW-1133">Transmembrane helix</keyword>
<evidence type="ECO:0000256" key="1">
    <source>
        <dbReference type="SAM" id="Phobius"/>
    </source>
</evidence>
<feature type="transmembrane region" description="Helical" evidence="1">
    <location>
        <begin position="82"/>
        <end position="102"/>
    </location>
</feature>
<organism evidence="2 3">
    <name type="scientific">Fusobacterium ulcerans 12-1B</name>
    <dbReference type="NCBI Taxonomy" id="457404"/>
    <lineage>
        <taxon>Bacteria</taxon>
        <taxon>Fusobacteriati</taxon>
        <taxon>Fusobacteriota</taxon>
        <taxon>Fusobacteriia</taxon>
        <taxon>Fusobacteriales</taxon>
        <taxon>Fusobacteriaceae</taxon>
        <taxon>Fusobacterium</taxon>
    </lineage>
</organism>
<evidence type="ECO:0000313" key="2">
    <source>
        <dbReference type="EMBL" id="EHO77251.1"/>
    </source>
</evidence>
<reference evidence="2 3" key="1">
    <citation type="submission" date="2012-07" db="EMBL/GenBank/DDBJ databases">
        <title>The Genome Sequence of Fusobacterium ulcerans 12_1B.</title>
        <authorList>
            <consortium name="The Broad Institute Genome Sequencing Platform"/>
            <person name="Earl A."/>
            <person name="Ward D."/>
            <person name="Feldgarden M."/>
            <person name="Gevers D."/>
            <person name="Strauss J."/>
            <person name="Ambrose C.E."/>
            <person name="Allen-Vercoe E."/>
            <person name="Walker B."/>
            <person name="Young S.K."/>
            <person name="Zeng Q."/>
            <person name="Gargeya S."/>
            <person name="Fitzgerald M."/>
            <person name="Haas B."/>
            <person name="Abouelleil A."/>
            <person name="Alvarado L."/>
            <person name="Arachchi H.M."/>
            <person name="Berlin A.M."/>
            <person name="Chapman S.B."/>
            <person name="Goldberg J."/>
            <person name="Griggs A."/>
            <person name="Gujja S."/>
            <person name="Hansen M."/>
            <person name="Howarth C."/>
            <person name="Imamovic A."/>
            <person name="Larimer J."/>
            <person name="McCowen C."/>
            <person name="Montmayeur A."/>
            <person name="Murphy C."/>
            <person name="Neiman D."/>
            <person name="Pearson M."/>
            <person name="Priest M."/>
            <person name="Roberts A."/>
            <person name="Saif S."/>
            <person name="Shea T."/>
            <person name="Sisk P."/>
            <person name="Sykes S."/>
            <person name="Wortman J."/>
            <person name="Nusbaum C."/>
            <person name="Birren B."/>
        </authorList>
    </citation>
    <scope>NUCLEOTIDE SEQUENCE [LARGE SCALE GENOMIC DNA]</scope>
    <source>
        <strain evidence="2 3">12_1B</strain>
    </source>
</reference>